<gene>
    <name evidence="1" type="ORF">ACFPOB_27680</name>
</gene>
<organism evidence="1 2">
    <name type="scientific">Bosea eneae</name>
    <dbReference type="NCBI Taxonomy" id="151454"/>
    <lineage>
        <taxon>Bacteria</taxon>
        <taxon>Pseudomonadati</taxon>
        <taxon>Pseudomonadota</taxon>
        <taxon>Alphaproteobacteria</taxon>
        <taxon>Hyphomicrobiales</taxon>
        <taxon>Boseaceae</taxon>
        <taxon>Bosea</taxon>
    </lineage>
</organism>
<dbReference type="EMBL" id="JBHSLW010000076">
    <property type="protein sequence ID" value="MFC5423327.1"/>
    <property type="molecule type" value="Genomic_DNA"/>
</dbReference>
<reference evidence="2" key="1">
    <citation type="journal article" date="2019" name="Int. J. Syst. Evol. Microbiol.">
        <title>The Global Catalogue of Microorganisms (GCM) 10K type strain sequencing project: providing services to taxonomists for standard genome sequencing and annotation.</title>
        <authorList>
            <consortium name="The Broad Institute Genomics Platform"/>
            <consortium name="The Broad Institute Genome Sequencing Center for Infectious Disease"/>
            <person name="Wu L."/>
            <person name="Ma J."/>
        </authorList>
    </citation>
    <scope>NUCLEOTIDE SEQUENCE [LARGE SCALE GENOMIC DNA]</scope>
    <source>
        <strain evidence="2">NCAIM B.01391</strain>
    </source>
</reference>
<comment type="caution">
    <text evidence="1">The sequence shown here is derived from an EMBL/GenBank/DDBJ whole genome shotgun (WGS) entry which is preliminary data.</text>
</comment>
<dbReference type="Proteomes" id="UP001596053">
    <property type="component" value="Unassembled WGS sequence"/>
</dbReference>
<protein>
    <recommendedName>
        <fullName evidence="3">DUF2158 domain-containing protein</fullName>
    </recommendedName>
</protein>
<keyword evidence="2" id="KW-1185">Reference proteome</keyword>
<name>A0ABW0IYZ7_9HYPH</name>
<proteinExistence type="predicted"/>
<evidence type="ECO:0000313" key="1">
    <source>
        <dbReference type="EMBL" id="MFC5423327.1"/>
    </source>
</evidence>
<sequence>MSASGFVSRFQIGDIVRIDGDKDLRATVIGVLFRAGHVEFEVSWLFNGEIRSAWIASFRLERLT</sequence>
<accession>A0ABW0IYZ7</accession>
<evidence type="ECO:0008006" key="3">
    <source>
        <dbReference type="Google" id="ProtNLM"/>
    </source>
</evidence>
<evidence type="ECO:0000313" key="2">
    <source>
        <dbReference type="Proteomes" id="UP001596053"/>
    </source>
</evidence>
<dbReference type="RefSeq" id="WP_377801478.1">
    <property type="nucleotide sequence ID" value="NZ_JBHSLW010000076.1"/>
</dbReference>